<comment type="caution">
    <text evidence="2">The sequence shown here is derived from an EMBL/GenBank/DDBJ whole genome shotgun (WGS) entry which is preliminary data.</text>
</comment>
<accession>A0A328DY42</accession>
<feature type="signal peptide" evidence="1">
    <location>
        <begin position="1"/>
        <end position="20"/>
    </location>
</feature>
<gene>
    <name evidence="2" type="ORF">DM860_015769</name>
</gene>
<dbReference type="AlphaFoldDB" id="A0A328DY42"/>
<evidence type="ECO:0000256" key="1">
    <source>
        <dbReference type="SAM" id="SignalP"/>
    </source>
</evidence>
<evidence type="ECO:0000313" key="3">
    <source>
        <dbReference type="Proteomes" id="UP000249390"/>
    </source>
</evidence>
<proteinExistence type="predicted"/>
<feature type="chain" id="PRO_5016446061" evidence="1">
    <location>
        <begin position="21"/>
        <end position="99"/>
    </location>
</feature>
<keyword evidence="3" id="KW-1185">Reference proteome</keyword>
<sequence>MTLALYLQLTLLLHYIVVWKNSLLREIIILGQTNKDHVRGLSQNLSGVFVNIDWMINKDNNTKGMEEGVSDHSLLLLIHAQQGVGIILPVEQKYAGNSK</sequence>
<keyword evidence="1" id="KW-0732">Signal</keyword>
<protein>
    <submittedName>
        <fullName evidence="2">Uncharacterized protein</fullName>
    </submittedName>
</protein>
<dbReference type="EMBL" id="NQVE01000056">
    <property type="protein sequence ID" value="RAL50622.1"/>
    <property type="molecule type" value="Genomic_DNA"/>
</dbReference>
<evidence type="ECO:0000313" key="2">
    <source>
        <dbReference type="EMBL" id="RAL50622.1"/>
    </source>
</evidence>
<organism evidence="2 3">
    <name type="scientific">Cuscuta australis</name>
    <dbReference type="NCBI Taxonomy" id="267555"/>
    <lineage>
        <taxon>Eukaryota</taxon>
        <taxon>Viridiplantae</taxon>
        <taxon>Streptophyta</taxon>
        <taxon>Embryophyta</taxon>
        <taxon>Tracheophyta</taxon>
        <taxon>Spermatophyta</taxon>
        <taxon>Magnoliopsida</taxon>
        <taxon>eudicotyledons</taxon>
        <taxon>Gunneridae</taxon>
        <taxon>Pentapetalae</taxon>
        <taxon>asterids</taxon>
        <taxon>lamiids</taxon>
        <taxon>Solanales</taxon>
        <taxon>Convolvulaceae</taxon>
        <taxon>Cuscuteae</taxon>
        <taxon>Cuscuta</taxon>
        <taxon>Cuscuta subgen. Grammica</taxon>
        <taxon>Cuscuta sect. Cleistogrammica</taxon>
    </lineage>
</organism>
<dbReference type="Proteomes" id="UP000249390">
    <property type="component" value="Unassembled WGS sequence"/>
</dbReference>
<reference evidence="2 3" key="1">
    <citation type="submission" date="2018-06" db="EMBL/GenBank/DDBJ databases">
        <title>The Genome of Cuscuta australis (Dodder) Provides Insight into the Evolution of Plant Parasitism.</title>
        <authorList>
            <person name="Liu H."/>
        </authorList>
    </citation>
    <scope>NUCLEOTIDE SEQUENCE [LARGE SCALE GENOMIC DNA]</scope>
    <source>
        <strain evidence="3">cv. Yunnan</strain>
        <tissue evidence="2">Vines</tissue>
    </source>
</reference>
<name>A0A328DY42_9ASTE</name>